<feature type="domain" description="DUF7881" evidence="1">
    <location>
        <begin position="1"/>
        <end position="37"/>
    </location>
</feature>
<comment type="caution">
    <text evidence="2">The sequence shown here is derived from an EMBL/GenBank/DDBJ whole genome shotgun (WGS) entry which is preliminary data.</text>
</comment>
<sequence>MVNIIINVSPPGPFFLQDDNGATVAQDTQPLLPGRYLSWPMAPSRYIPFCFTGIIVRNLQRSSFSRGRKQIHSGIKYESETNVAS</sequence>
<dbReference type="AlphaFoldDB" id="A0AAJ0HNT3"/>
<dbReference type="EMBL" id="JAUIQD010000002">
    <property type="protein sequence ID" value="KAK3358696.1"/>
    <property type="molecule type" value="Genomic_DNA"/>
</dbReference>
<keyword evidence="3" id="KW-1185">Reference proteome</keyword>
<reference evidence="2" key="1">
    <citation type="journal article" date="2023" name="Mol. Phylogenet. Evol.">
        <title>Genome-scale phylogeny and comparative genomics of the fungal order Sordariales.</title>
        <authorList>
            <person name="Hensen N."/>
            <person name="Bonometti L."/>
            <person name="Westerberg I."/>
            <person name="Brannstrom I.O."/>
            <person name="Guillou S."/>
            <person name="Cros-Aarteil S."/>
            <person name="Calhoun S."/>
            <person name="Haridas S."/>
            <person name="Kuo A."/>
            <person name="Mondo S."/>
            <person name="Pangilinan J."/>
            <person name="Riley R."/>
            <person name="LaButti K."/>
            <person name="Andreopoulos B."/>
            <person name="Lipzen A."/>
            <person name="Chen C."/>
            <person name="Yan M."/>
            <person name="Daum C."/>
            <person name="Ng V."/>
            <person name="Clum A."/>
            <person name="Steindorff A."/>
            <person name="Ohm R.A."/>
            <person name="Martin F."/>
            <person name="Silar P."/>
            <person name="Natvig D.O."/>
            <person name="Lalanne C."/>
            <person name="Gautier V."/>
            <person name="Ament-Velasquez S.L."/>
            <person name="Kruys A."/>
            <person name="Hutchinson M.I."/>
            <person name="Powell A.J."/>
            <person name="Barry K."/>
            <person name="Miller A.N."/>
            <person name="Grigoriev I.V."/>
            <person name="Debuchy R."/>
            <person name="Gladieux P."/>
            <person name="Hiltunen Thoren M."/>
            <person name="Johannesson H."/>
        </authorList>
    </citation>
    <scope>NUCLEOTIDE SEQUENCE</scope>
    <source>
        <strain evidence="2">CBS 955.72</strain>
    </source>
</reference>
<name>A0AAJ0HNT3_9PEZI</name>
<evidence type="ECO:0000313" key="3">
    <source>
        <dbReference type="Proteomes" id="UP001275084"/>
    </source>
</evidence>
<accession>A0AAJ0HNT3</accession>
<dbReference type="Proteomes" id="UP001275084">
    <property type="component" value="Unassembled WGS sequence"/>
</dbReference>
<reference evidence="2" key="2">
    <citation type="submission" date="2023-06" db="EMBL/GenBank/DDBJ databases">
        <authorList>
            <consortium name="Lawrence Berkeley National Laboratory"/>
            <person name="Haridas S."/>
            <person name="Hensen N."/>
            <person name="Bonometti L."/>
            <person name="Westerberg I."/>
            <person name="Brannstrom I.O."/>
            <person name="Guillou S."/>
            <person name="Cros-Aarteil S."/>
            <person name="Calhoun S."/>
            <person name="Kuo A."/>
            <person name="Mondo S."/>
            <person name="Pangilinan J."/>
            <person name="Riley R."/>
            <person name="Labutti K."/>
            <person name="Andreopoulos B."/>
            <person name="Lipzen A."/>
            <person name="Chen C."/>
            <person name="Yanf M."/>
            <person name="Daum C."/>
            <person name="Ng V."/>
            <person name="Clum A."/>
            <person name="Steindorff A."/>
            <person name="Ohm R."/>
            <person name="Martin F."/>
            <person name="Silar P."/>
            <person name="Natvig D."/>
            <person name="Lalanne C."/>
            <person name="Gautier V."/>
            <person name="Ament-Velasquez S.L."/>
            <person name="Kruys A."/>
            <person name="Hutchinson M.I."/>
            <person name="Powell A.J."/>
            <person name="Barry K."/>
            <person name="Miller A.N."/>
            <person name="Grigoriev I.V."/>
            <person name="Debuchy R."/>
            <person name="Gladieux P."/>
            <person name="Thoren M.H."/>
            <person name="Johannesson H."/>
        </authorList>
    </citation>
    <scope>NUCLEOTIDE SEQUENCE</scope>
    <source>
        <strain evidence="2">CBS 955.72</strain>
    </source>
</reference>
<evidence type="ECO:0000259" key="1">
    <source>
        <dbReference type="Pfam" id="PF25324"/>
    </source>
</evidence>
<proteinExistence type="predicted"/>
<dbReference type="Pfam" id="PF25324">
    <property type="entry name" value="DUF7881"/>
    <property type="match status" value="1"/>
</dbReference>
<organism evidence="2 3">
    <name type="scientific">Lasiosphaeria hispida</name>
    <dbReference type="NCBI Taxonomy" id="260671"/>
    <lineage>
        <taxon>Eukaryota</taxon>
        <taxon>Fungi</taxon>
        <taxon>Dikarya</taxon>
        <taxon>Ascomycota</taxon>
        <taxon>Pezizomycotina</taxon>
        <taxon>Sordariomycetes</taxon>
        <taxon>Sordariomycetidae</taxon>
        <taxon>Sordariales</taxon>
        <taxon>Lasiosphaeriaceae</taxon>
        <taxon>Lasiosphaeria</taxon>
    </lineage>
</organism>
<dbReference type="InterPro" id="IPR057203">
    <property type="entry name" value="DUF7881"/>
</dbReference>
<gene>
    <name evidence="2" type="ORF">B0T25DRAFT_530940</name>
</gene>
<protein>
    <recommendedName>
        <fullName evidence="1">DUF7881 domain-containing protein</fullName>
    </recommendedName>
</protein>
<evidence type="ECO:0000313" key="2">
    <source>
        <dbReference type="EMBL" id="KAK3358696.1"/>
    </source>
</evidence>